<evidence type="ECO:0000313" key="2">
    <source>
        <dbReference type="Proteomes" id="UP000234681"/>
    </source>
</evidence>
<evidence type="ECO:0000313" key="1">
    <source>
        <dbReference type="EMBL" id="EDL85890.1"/>
    </source>
</evidence>
<protein>
    <submittedName>
        <fullName evidence="1">RCG37487</fullName>
    </submittedName>
</protein>
<organism evidence="1 2">
    <name type="scientific">Rattus norvegicus</name>
    <name type="common">Rat</name>
    <dbReference type="NCBI Taxonomy" id="10116"/>
    <lineage>
        <taxon>Eukaryota</taxon>
        <taxon>Metazoa</taxon>
        <taxon>Chordata</taxon>
        <taxon>Craniata</taxon>
        <taxon>Vertebrata</taxon>
        <taxon>Euteleostomi</taxon>
        <taxon>Mammalia</taxon>
        <taxon>Eutheria</taxon>
        <taxon>Euarchontoglires</taxon>
        <taxon>Glires</taxon>
        <taxon>Rodentia</taxon>
        <taxon>Myomorpha</taxon>
        <taxon>Muroidea</taxon>
        <taxon>Muridae</taxon>
        <taxon>Murinae</taxon>
        <taxon>Rattus</taxon>
    </lineage>
</organism>
<dbReference type="AlphaFoldDB" id="A6KI65"/>
<dbReference type="Proteomes" id="UP000234681">
    <property type="component" value="Chromosome 3"/>
</dbReference>
<reference evidence="1 2" key="1">
    <citation type="submission" date="2005-09" db="EMBL/GenBank/DDBJ databases">
        <authorList>
            <person name="Mural R.J."/>
            <person name="Li P.W."/>
            <person name="Adams M.D."/>
            <person name="Amanatides P.G."/>
            <person name="Baden-Tillson H."/>
            <person name="Barnstead M."/>
            <person name="Chin S.H."/>
            <person name="Dew I."/>
            <person name="Evans C.A."/>
            <person name="Ferriera S."/>
            <person name="Flanigan M."/>
            <person name="Fosler C."/>
            <person name="Glodek A."/>
            <person name="Gu Z."/>
            <person name="Holt R.A."/>
            <person name="Jennings D."/>
            <person name="Kraft C.L."/>
            <person name="Lu F."/>
            <person name="Nguyen T."/>
            <person name="Nusskern D.R."/>
            <person name="Pfannkoch C.M."/>
            <person name="Sitter C."/>
            <person name="Sutton G.G."/>
            <person name="Venter J.C."/>
            <person name="Wang Z."/>
            <person name="Woodage T."/>
            <person name="Zheng X.H."/>
            <person name="Zhong F."/>
        </authorList>
    </citation>
    <scope>NUCLEOTIDE SEQUENCE [LARGE SCALE GENOMIC DNA]</scope>
    <source>
        <strain>BN</strain>
        <strain evidence="2">Sprague-Dawley</strain>
    </source>
</reference>
<sequence>MWHLSSPFPVSLCDICLRWDFSIQPLADLEHYVDQASLKPWRCTCLSAFFFLFLFFGAGDRTQGLALPRQALYH</sequence>
<dbReference type="EMBL" id="CH474050">
    <property type="protein sequence ID" value="EDL85890.1"/>
    <property type="molecule type" value="Genomic_DNA"/>
</dbReference>
<name>A6KI65_RAT</name>
<accession>A6KI65</accession>
<proteinExistence type="predicted"/>
<gene>
    <name evidence="1" type="ORF">rCG_37487</name>
</gene>